<dbReference type="RefSeq" id="XP_023622123.1">
    <property type="nucleotide sequence ID" value="XM_023766355.1"/>
</dbReference>
<dbReference type="Proteomes" id="UP000225277">
    <property type="component" value="Unassembled WGS sequence"/>
</dbReference>
<evidence type="ECO:0008006" key="4">
    <source>
        <dbReference type="Google" id="ProtNLM"/>
    </source>
</evidence>
<dbReference type="InterPro" id="IPR029062">
    <property type="entry name" value="Class_I_gatase-like"/>
</dbReference>
<dbReference type="OrthoDB" id="543156at2759"/>
<dbReference type="Gene3D" id="3.40.50.880">
    <property type="match status" value="1"/>
</dbReference>
<accession>A0A2D3UW10</accession>
<dbReference type="EMBL" id="FJUY01000001">
    <property type="protein sequence ID" value="CZT15226.1"/>
    <property type="molecule type" value="Genomic_DNA"/>
</dbReference>
<dbReference type="SUPFAM" id="SSF52317">
    <property type="entry name" value="Class I glutamine amidotransferase-like"/>
    <property type="match status" value="1"/>
</dbReference>
<evidence type="ECO:0000256" key="1">
    <source>
        <dbReference type="SAM" id="SignalP"/>
    </source>
</evidence>
<proteinExistence type="predicted"/>
<sequence length="167" mass="18597">MRSSITTFGLYALQALLFLGTQVCAKYNTTYTGYPPEYCVGNSTSNPVPSKFGIILFPGWEPLDVFGPYDALYTLARSQRIDISWIAEYMEDAITTGPRNAAMNPYNSTAFIGIKPTHNFTTAPSDLEVLLVPGGLGTRAPDLDNTLNFIKQIYPKLQYYSRFARAR</sequence>
<name>A0A2D3UW10_9PEZI</name>
<protein>
    <recommendedName>
        <fullName evidence="4">DJ-1/PfpI domain-containing protein</fullName>
    </recommendedName>
</protein>
<evidence type="ECO:0000313" key="3">
    <source>
        <dbReference type="Proteomes" id="UP000225277"/>
    </source>
</evidence>
<feature type="chain" id="PRO_5013554961" description="DJ-1/PfpI domain-containing protein" evidence="1">
    <location>
        <begin position="26"/>
        <end position="167"/>
    </location>
</feature>
<dbReference type="GeneID" id="35606609"/>
<keyword evidence="1" id="KW-0732">Signal</keyword>
<dbReference type="STRING" id="112498.A0A2D3UW10"/>
<dbReference type="PANTHER" id="PTHR43130">
    <property type="entry name" value="ARAC-FAMILY TRANSCRIPTIONAL REGULATOR"/>
    <property type="match status" value="1"/>
</dbReference>
<dbReference type="AlphaFoldDB" id="A0A2D3UW10"/>
<feature type="signal peptide" evidence="1">
    <location>
        <begin position="1"/>
        <end position="25"/>
    </location>
</feature>
<evidence type="ECO:0000313" key="2">
    <source>
        <dbReference type="EMBL" id="CZT15226.1"/>
    </source>
</evidence>
<dbReference type="PANTHER" id="PTHR43130:SF15">
    <property type="entry name" value="THIJ_PFPI FAMILY PROTEIN (AFU_ORTHOLOGUE AFUA_5G14240)"/>
    <property type="match status" value="1"/>
</dbReference>
<reference evidence="2 3" key="1">
    <citation type="submission" date="2016-03" db="EMBL/GenBank/DDBJ databases">
        <authorList>
            <person name="Ploux O."/>
        </authorList>
    </citation>
    <scope>NUCLEOTIDE SEQUENCE [LARGE SCALE GENOMIC DNA]</scope>
    <source>
        <strain evidence="2 3">URUG2</strain>
    </source>
</reference>
<organism evidence="2 3">
    <name type="scientific">Ramularia collo-cygni</name>
    <dbReference type="NCBI Taxonomy" id="112498"/>
    <lineage>
        <taxon>Eukaryota</taxon>
        <taxon>Fungi</taxon>
        <taxon>Dikarya</taxon>
        <taxon>Ascomycota</taxon>
        <taxon>Pezizomycotina</taxon>
        <taxon>Dothideomycetes</taxon>
        <taxon>Dothideomycetidae</taxon>
        <taxon>Mycosphaerellales</taxon>
        <taxon>Mycosphaerellaceae</taxon>
        <taxon>Ramularia</taxon>
    </lineage>
</organism>
<keyword evidence="3" id="KW-1185">Reference proteome</keyword>
<gene>
    <name evidence="2" type="ORF">RCC_12049</name>
</gene>
<dbReference type="InterPro" id="IPR052158">
    <property type="entry name" value="INH-QAR"/>
</dbReference>